<feature type="compositionally biased region" description="Basic and acidic residues" evidence="1">
    <location>
        <begin position="1164"/>
        <end position="1183"/>
    </location>
</feature>
<name>A0A813ZCP9_9BILA</name>
<evidence type="ECO:0000313" key="2">
    <source>
        <dbReference type="EMBL" id="CAF0898269.1"/>
    </source>
</evidence>
<protein>
    <submittedName>
        <fullName evidence="2">Uncharacterized protein</fullName>
    </submittedName>
</protein>
<feature type="region of interest" description="Disordered" evidence="1">
    <location>
        <begin position="1164"/>
        <end position="1186"/>
    </location>
</feature>
<proteinExistence type="predicted"/>
<keyword evidence="4" id="KW-1185">Reference proteome</keyword>
<organism evidence="2 4">
    <name type="scientific">Didymodactylos carnosus</name>
    <dbReference type="NCBI Taxonomy" id="1234261"/>
    <lineage>
        <taxon>Eukaryota</taxon>
        <taxon>Metazoa</taxon>
        <taxon>Spiralia</taxon>
        <taxon>Gnathifera</taxon>
        <taxon>Rotifera</taxon>
        <taxon>Eurotatoria</taxon>
        <taxon>Bdelloidea</taxon>
        <taxon>Philodinida</taxon>
        <taxon>Philodinidae</taxon>
        <taxon>Didymodactylos</taxon>
    </lineage>
</organism>
<feature type="compositionally biased region" description="Polar residues" evidence="1">
    <location>
        <begin position="110"/>
        <end position="149"/>
    </location>
</feature>
<evidence type="ECO:0000256" key="1">
    <source>
        <dbReference type="SAM" id="MobiDB-lite"/>
    </source>
</evidence>
<evidence type="ECO:0000313" key="3">
    <source>
        <dbReference type="EMBL" id="CAF3681169.1"/>
    </source>
</evidence>
<dbReference type="Proteomes" id="UP000663829">
    <property type="component" value="Unassembled WGS sequence"/>
</dbReference>
<evidence type="ECO:0000313" key="4">
    <source>
        <dbReference type="Proteomes" id="UP000663829"/>
    </source>
</evidence>
<feature type="region of interest" description="Disordered" evidence="1">
    <location>
        <begin position="1089"/>
        <end position="1140"/>
    </location>
</feature>
<accession>A0A813ZCP9</accession>
<comment type="caution">
    <text evidence="2">The sequence shown here is derived from an EMBL/GenBank/DDBJ whole genome shotgun (WGS) entry which is preliminary data.</text>
</comment>
<reference evidence="2" key="1">
    <citation type="submission" date="2021-02" db="EMBL/GenBank/DDBJ databases">
        <authorList>
            <person name="Nowell W R."/>
        </authorList>
    </citation>
    <scope>NUCLEOTIDE SEQUENCE</scope>
</reference>
<feature type="compositionally biased region" description="Basic and acidic residues" evidence="1">
    <location>
        <begin position="1095"/>
        <end position="1105"/>
    </location>
</feature>
<gene>
    <name evidence="2" type="ORF">GPM918_LOCUS8494</name>
    <name evidence="3" type="ORF">SRO942_LOCUS8494</name>
</gene>
<dbReference type="EMBL" id="CAJNOQ010001484">
    <property type="protein sequence ID" value="CAF0898269.1"/>
    <property type="molecule type" value="Genomic_DNA"/>
</dbReference>
<dbReference type="EMBL" id="CAJOBC010001484">
    <property type="protein sequence ID" value="CAF3681169.1"/>
    <property type="molecule type" value="Genomic_DNA"/>
</dbReference>
<sequence>MNVKHLNKTETKVIDQLNSYHKKFKTNDTRSILTTTNYYPQKYISAHTCYASTLFKDYLRDQPTYLQENCVIEYSGFKTNLGEIHAHLTRQGQIRKKQQKYLGQNWNAHNEQRYVSQKRQSKPTSLLQPYTSESKQSLSHSQKHISNNNNDDDGFREYLINALSSKTSNNNRHHHHHVNLCRAVTNLRENDRKRVSLSSSDSQDHEVEYYMNRQQRIIMEQARTDNSDKEQPTRTRTNGPIIPAIIHQIDRLTTNKSDYTTETVFITGNNDIRRPIPIRPTIITGGEQHHIIIDQWKEKTDETDEKIAVSTNKSFKASNDDKSQIIHHQSRSWYHDRTQSWRKLAANILPSQLCKIQRFQQEAQRKNIMTIPSKGKQQFEQLIKPLLKMNKQLPTNKSHYQPNSFDKQHSHVVQQIMPSPLHRNQQSTGQQLENSDISSSVTFQQINEQPKETPLVNDKVEHLTSLSMSSFSSTSVSSCNILSIKSADMNKILESSDITKSSLRTAHPYLLNSCQSFTKSSLLLNDSKTILQSIESPILKITSLQNSLTLTDTNLNYPLNELTFFDNPTTQTSPPQISARFLVFDQLLASFLSINHQKWLLPLPSLRVEENFQQLVPSDINNLINHLLIFDENRDDGSKNHQESTTIDELLVMSKPIDVVLNSEIDLYRLKNFYNNVQKWNDSMIEECNNNDRIIEVKNDSVHSLVVHQTPTKSSELLCRTPPYMIQELCLLIRKLLDQQRQLNNHKYDLQPTIVLQLEILLDHLTGENTFHDKNFQLQIYRNNGIFQQTDNHIQIYENNNTSVYEDTSQYQNIICSKDTVTRAISTDDLIFQQQGQKQISVVATQTNNTEMLDKQQQYSSSPFLIEFSDNNKLKCKKTKHNEHGDGVEQLSKTLSEVYHCPKKLLKTYSDEYLFLPHFNETPFDQLQNTTDHMKDTLVLNSDVEISISSSLFSMADESETFTIEKSLLPLPSVANSPSKTENSISSMKTLNLNPHLTSAHSDTYIYSIRRSSSINCRKIGSQTSYNTLMKKLKSNNNNKYQCLLLNRMQKFSNLIELESSTAVEASTEFTPDFFGGDSVLNNRTEQFGIDDADAEQKKVDDRTSISDGGTMSLPTEDEIQKETRTKQTQTKPIDDDLSNQEATLTESFGSFEQQSLDFNIDNENLRENEAQQRSRNGEKISGEEEQSYANFENQLQKVFDPYSKNCDAVINLKNNFVNMEHFIEKSWMQPQQSPLADDEIISNHKWHEVKIYLQQHNMSDKTLPIEHQSLISDSSLSTSFQQAKVSERIENIIEDDLKSVCDVEEEDSKYVQKSLAIDVFTTSLFDNKQNLMDKSIDFYRTKEHEMTTNYEFVHTIQIPNYGLSCNEENSHKKYSKIEFKKRSISTNNSNISSGFKVKHVNIKKQLIADINNRGRSTSIAGKQVRVHSRQSTPSPLKQQQIPTYLTFLNQNNNKSQCLSTEVNYNDNFNKLIIRSSSDCNSYSHSENLISVKNKEDSNDSQSLHLADLESISLSNRISQQQMCSTHYQLNNKSIFAQAYLTLPSVDDGKSAHRSLPEQGQNCSPSKGVVSSLIQRVFNFKSSQMVDENELKKTSDKVTFKMAKLNSNNNNSEELDEKLIMWSELSRMSYNELCQRRKYTIATASKNKDTFKELDHNFDYNIKLAENVLNNLQMIEKKNVFPLVTSLVYINKKINVATSPIKFVSSNTSIKLTTWAHIRRFVQEQDNITKSFSLSKTCYNVKHLHVTIKQFLLIFENNVISAKRKKKRKKAR</sequence>
<dbReference type="Proteomes" id="UP000681722">
    <property type="component" value="Unassembled WGS sequence"/>
</dbReference>
<feature type="region of interest" description="Disordered" evidence="1">
    <location>
        <begin position="110"/>
        <end position="153"/>
    </location>
</feature>